<dbReference type="Proteomes" id="UP001501371">
    <property type="component" value="Unassembled WGS sequence"/>
</dbReference>
<proteinExistence type="predicted"/>
<dbReference type="PANTHER" id="PTHR10680:SF38">
    <property type="entry name" value="BLL1368 PROTEIN"/>
    <property type="match status" value="1"/>
</dbReference>
<evidence type="ECO:0000313" key="6">
    <source>
        <dbReference type="Proteomes" id="UP001501371"/>
    </source>
</evidence>
<evidence type="ECO:0000256" key="4">
    <source>
        <dbReference type="PROSITE-ProRule" id="PRU00504"/>
    </source>
</evidence>
<sequence>MTAAITFDEIAGWGDEVWDRDVIGVAVDSADRVYALRRGDDAVTVLDRDGTVLDRWCDPLLSDRPHLISIDTSDRVYVADNGGHQVLVFDSSGRRIEVIGRNVPARTGFYDRTHTSAEDAFENMHGGPPFNRPTKAVATPDGELFLSDGYRNCRVHRFSSSRRLMASWGGAGAAPGSFVVPHSITVDHRGRLLVCDRENDRIQVFSREGDLLDLRNDVQRPTDTAVDGHGNVYVIELARGPLDIKSCRLGKAEYELPARVTMWTAEHRFARRIGPRGGVPGSARRHRRLGWRRLRGRGTAILRR</sequence>
<keyword evidence="3" id="KW-0325">Glycoprotein</keyword>
<evidence type="ECO:0000256" key="2">
    <source>
        <dbReference type="ARBA" id="ARBA00022737"/>
    </source>
</evidence>
<dbReference type="PANTHER" id="PTHR10680">
    <property type="entry name" value="PEPTIDYL-GLYCINE ALPHA-AMIDATING MONOOXYGENASE"/>
    <property type="match status" value="1"/>
</dbReference>
<evidence type="ECO:0000256" key="1">
    <source>
        <dbReference type="ARBA" id="ARBA00022729"/>
    </source>
</evidence>
<dbReference type="EMBL" id="BAAAKV010000068">
    <property type="protein sequence ID" value="GAA1192862.1"/>
    <property type="molecule type" value="Genomic_DNA"/>
</dbReference>
<dbReference type="InterPro" id="IPR011042">
    <property type="entry name" value="6-blade_b-propeller_TolB-like"/>
</dbReference>
<dbReference type="SUPFAM" id="SSF101898">
    <property type="entry name" value="NHL repeat"/>
    <property type="match status" value="1"/>
</dbReference>
<name>A0ABN1V426_9ACTN</name>
<dbReference type="RefSeq" id="WP_344282876.1">
    <property type="nucleotide sequence ID" value="NZ_BAAAKV010000068.1"/>
</dbReference>
<feature type="repeat" description="NHL" evidence="4">
    <location>
        <begin position="63"/>
        <end position="92"/>
    </location>
</feature>
<dbReference type="Gene3D" id="2.120.10.30">
    <property type="entry name" value="TolB, C-terminal domain"/>
    <property type="match status" value="1"/>
</dbReference>
<evidence type="ECO:0000313" key="5">
    <source>
        <dbReference type="EMBL" id="GAA1192862.1"/>
    </source>
</evidence>
<gene>
    <name evidence="5" type="ORF">GCM10009654_57660</name>
</gene>
<evidence type="ECO:0000256" key="3">
    <source>
        <dbReference type="ARBA" id="ARBA00023180"/>
    </source>
</evidence>
<organism evidence="5 6">
    <name type="scientific">Streptomyces hebeiensis</name>
    <dbReference type="NCBI Taxonomy" id="229486"/>
    <lineage>
        <taxon>Bacteria</taxon>
        <taxon>Bacillati</taxon>
        <taxon>Actinomycetota</taxon>
        <taxon>Actinomycetes</taxon>
        <taxon>Kitasatosporales</taxon>
        <taxon>Streptomycetaceae</taxon>
        <taxon>Streptomyces</taxon>
    </lineage>
</organism>
<comment type="caution">
    <text evidence="5">The sequence shown here is derived from an EMBL/GenBank/DDBJ whole genome shotgun (WGS) entry which is preliminary data.</text>
</comment>
<reference evidence="5 6" key="1">
    <citation type="journal article" date="2019" name="Int. J. Syst. Evol. Microbiol.">
        <title>The Global Catalogue of Microorganisms (GCM) 10K type strain sequencing project: providing services to taxonomists for standard genome sequencing and annotation.</title>
        <authorList>
            <consortium name="The Broad Institute Genomics Platform"/>
            <consortium name="The Broad Institute Genome Sequencing Center for Infectious Disease"/>
            <person name="Wu L."/>
            <person name="Ma J."/>
        </authorList>
    </citation>
    <scope>NUCLEOTIDE SEQUENCE [LARGE SCALE GENOMIC DNA]</scope>
    <source>
        <strain evidence="5 6">JCM 12696</strain>
    </source>
</reference>
<accession>A0ABN1V426</accession>
<keyword evidence="6" id="KW-1185">Reference proteome</keyword>
<dbReference type="Pfam" id="PF01436">
    <property type="entry name" value="NHL"/>
    <property type="match status" value="2"/>
</dbReference>
<keyword evidence="1" id="KW-0732">Signal</keyword>
<dbReference type="InterPro" id="IPR001258">
    <property type="entry name" value="NHL_repeat"/>
</dbReference>
<protein>
    <submittedName>
        <fullName evidence="5">Uncharacterized protein</fullName>
    </submittedName>
</protein>
<dbReference type="PROSITE" id="PS51125">
    <property type="entry name" value="NHL"/>
    <property type="match status" value="2"/>
</dbReference>
<feature type="repeat" description="NHL" evidence="4">
    <location>
        <begin position="169"/>
        <end position="208"/>
    </location>
</feature>
<keyword evidence="2" id="KW-0677">Repeat</keyword>